<evidence type="ECO:0000256" key="1">
    <source>
        <dbReference type="SAM" id="SignalP"/>
    </source>
</evidence>
<evidence type="ECO:0000313" key="3">
    <source>
        <dbReference type="Proteomes" id="UP000238730"/>
    </source>
</evidence>
<organism evidence="2 3">
    <name type="scientific">Photobacterium angustum</name>
    <dbReference type="NCBI Taxonomy" id="661"/>
    <lineage>
        <taxon>Bacteria</taxon>
        <taxon>Pseudomonadati</taxon>
        <taxon>Pseudomonadota</taxon>
        <taxon>Gammaproteobacteria</taxon>
        <taxon>Vibrionales</taxon>
        <taxon>Vibrionaceae</taxon>
        <taxon>Photobacterium</taxon>
    </lineage>
</organism>
<name>A0A2S7VKG1_PHOAN</name>
<keyword evidence="1" id="KW-0732">Signal</keyword>
<dbReference type="EMBL" id="MSCJ01000003">
    <property type="protein sequence ID" value="PQJ62599.1"/>
    <property type="molecule type" value="Genomic_DNA"/>
</dbReference>
<sequence length="156" mass="18197">MKRYYFLLTCSLSLFVFSASYFINLRSMADLDGFWHACEVHKTPRNKSVITERNIKIEHNAYNATTTQKGGKYHHLIVLESNGIVHHTADNKFNYSVNSSALSYISKTTHQSDLSDSYRTISNINQESGKIIYYNKEIWVLEYKKQNKLVIYTRLI</sequence>
<comment type="caution">
    <text evidence="2">The sequence shown here is derived from an EMBL/GenBank/DDBJ whole genome shotgun (WGS) entry which is preliminary data.</text>
</comment>
<feature type="chain" id="PRO_5015634011" evidence="1">
    <location>
        <begin position="22"/>
        <end position="156"/>
    </location>
</feature>
<evidence type="ECO:0000313" key="2">
    <source>
        <dbReference type="EMBL" id="PQJ62599.1"/>
    </source>
</evidence>
<accession>A0A2S7VKG1</accession>
<gene>
    <name evidence="2" type="ORF">BTO08_20445</name>
</gene>
<proteinExistence type="predicted"/>
<dbReference type="AlphaFoldDB" id="A0A2S7VKG1"/>
<dbReference type="Proteomes" id="UP000238730">
    <property type="component" value="Unassembled WGS sequence"/>
</dbReference>
<protein>
    <submittedName>
        <fullName evidence="2">Uncharacterized protein</fullName>
    </submittedName>
</protein>
<reference evidence="2 3" key="1">
    <citation type="submission" date="2016-12" db="EMBL/GenBank/DDBJ databases">
        <title>Diversity of luminous bacteria.</title>
        <authorList>
            <person name="Yoshizawa S."/>
            <person name="Kogure K."/>
        </authorList>
    </citation>
    <scope>NUCLEOTIDE SEQUENCE [LARGE SCALE GENOMIC DNA]</scope>
    <source>
        <strain evidence="2 3">LC1-200</strain>
    </source>
</reference>
<feature type="signal peptide" evidence="1">
    <location>
        <begin position="1"/>
        <end position="21"/>
    </location>
</feature>